<dbReference type="PANTHER" id="PTHR40465">
    <property type="entry name" value="CHROMOSOME 1, WHOLE GENOME SHOTGUN SEQUENCE"/>
    <property type="match status" value="1"/>
</dbReference>
<dbReference type="OrthoDB" id="3265526at2759"/>
<name>A0A067T3K3_GALM3</name>
<feature type="transmembrane region" description="Helical" evidence="2">
    <location>
        <begin position="119"/>
        <end position="138"/>
    </location>
</feature>
<keyword evidence="2" id="KW-0812">Transmembrane</keyword>
<reference evidence="5" key="1">
    <citation type="journal article" date="2014" name="Proc. Natl. Acad. Sci. U.S.A.">
        <title>Extensive sampling of basidiomycete genomes demonstrates inadequacy of the white-rot/brown-rot paradigm for wood decay fungi.</title>
        <authorList>
            <person name="Riley R."/>
            <person name="Salamov A.A."/>
            <person name="Brown D.W."/>
            <person name="Nagy L.G."/>
            <person name="Floudas D."/>
            <person name="Held B.W."/>
            <person name="Levasseur A."/>
            <person name="Lombard V."/>
            <person name="Morin E."/>
            <person name="Otillar R."/>
            <person name="Lindquist E.A."/>
            <person name="Sun H."/>
            <person name="LaButti K.M."/>
            <person name="Schmutz J."/>
            <person name="Jabbour D."/>
            <person name="Luo H."/>
            <person name="Baker S.E."/>
            <person name="Pisabarro A.G."/>
            <person name="Walton J.D."/>
            <person name="Blanchette R.A."/>
            <person name="Henrissat B."/>
            <person name="Martin F."/>
            <person name="Cullen D."/>
            <person name="Hibbett D.S."/>
            <person name="Grigoriev I.V."/>
        </authorList>
    </citation>
    <scope>NUCLEOTIDE SEQUENCE [LARGE SCALE GENOMIC DNA]</scope>
    <source>
        <strain evidence="5">CBS 339.88</strain>
    </source>
</reference>
<feature type="region of interest" description="Disordered" evidence="1">
    <location>
        <begin position="300"/>
        <end position="319"/>
    </location>
</feature>
<keyword evidence="2" id="KW-1133">Transmembrane helix</keyword>
<feature type="domain" description="DUF6534" evidence="3">
    <location>
        <begin position="165"/>
        <end position="251"/>
    </location>
</feature>
<evidence type="ECO:0000256" key="2">
    <source>
        <dbReference type="SAM" id="Phobius"/>
    </source>
</evidence>
<sequence>MPVPYDALSLFGPLLVGAFLNAILYGACMVQCFTYYQTYKKDRKGLKLLVLYLMLMETFNTIINIGLVFEPLVLKFGNPQAFIVAPKMLILDAISTVFISTPVQFLAAWRIYVISESKVMPLIIGFFGFCSLIGGSTLSIQVSFFREWAGFKIFDRAVIVWLTGSAAADIIITVSLCWTLYRWKTGMKATDDRVSKIVRLTMQTGLLTTIFALLDLIISLTVHRVLLNFAWDLALSKLYTNSLLSTLNARGKWDDDDVVHSSHLGGGIPSRQHGTRHSTRLSTLAFRVTDVVGSRIDDDDLESGSVENEHSKYSKNLVS</sequence>
<dbReference type="AlphaFoldDB" id="A0A067T3K3"/>
<organism evidence="4 5">
    <name type="scientific">Galerina marginata (strain CBS 339.88)</name>
    <dbReference type="NCBI Taxonomy" id="685588"/>
    <lineage>
        <taxon>Eukaryota</taxon>
        <taxon>Fungi</taxon>
        <taxon>Dikarya</taxon>
        <taxon>Basidiomycota</taxon>
        <taxon>Agaricomycotina</taxon>
        <taxon>Agaricomycetes</taxon>
        <taxon>Agaricomycetidae</taxon>
        <taxon>Agaricales</taxon>
        <taxon>Agaricineae</taxon>
        <taxon>Strophariaceae</taxon>
        <taxon>Galerina</taxon>
    </lineage>
</organism>
<keyword evidence="2" id="KW-0472">Membrane</keyword>
<evidence type="ECO:0000313" key="4">
    <source>
        <dbReference type="EMBL" id="KDR77721.1"/>
    </source>
</evidence>
<dbReference type="EMBL" id="KL142376">
    <property type="protein sequence ID" value="KDR77721.1"/>
    <property type="molecule type" value="Genomic_DNA"/>
</dbReference>
<feature type="transmembrane region" description="Helical" evidence="2">
    <location>
        <begin position="89"/>
        <end position="112"/>
    </location>
</feature>
<accession>A0A067T3K3</accession>
<feature type="transmembrane region" description="Helical" evidence="2">
    <location>
        <begin position="48"/>
        <end position="69"/>
    </location>
</feature>
<dbReference type="Proteomes" id="UP000027222">
    <property type="component" value="Unassembled WGS sequence"/>
</dbReference>
<feature type="transmembrane region" description="Helical" evidence="2">
    <location>
        <begin position="12"/>
        <end position="36"/>
    </location>
</feature>
<dbReference type="PANTHER" id="PTHR40465:SF1">
    <property type="entry name" value="DUF6534 DOMAIN-CONTAINING PROTEIN"/>
    <property type="match status" value="1"/>
</dbReference>
<evidence type="ECO:0000256" key="1">
    <source>
        <dbReference type="SAM" id="MobiDB-lite"/>
    </source>
</evidence>
<keyword evidence="5" id="KW-1185">Reference proteome</keyword>
<feature type="transmembrane region" description="Helical" evidence="2">
    <location>
        <begin position="204"/>
        <end position="226"/>
    </location>
</feature>
<dbReference type="Pfam" id="PF20152">
    <property type="entry name" value="DUF6534"/>
    <property type="match status" value="1"/>
</dbReference>
<evidence type="ECO:0000259" key="3">
    <source>
        <dbReference type="Pfam" id="PF20152"/>
    </source>
</evidence>
<protein>
    <recommendedName>
        <fullName evidence="3">DUF6534 domain-containing protein</fullName>
    </recommendedName>
</protein>
<feature type="transmembrane region" description="Helical" evidence="2">
    <location>
        <begin position="158"/>
        <end position="183"/>
    </location>
</feature>
<dbReference type="STRING" id="685588.A0A067T3K3"/>
<dbReference type="HOGENOM" id="CLU_046025_2_0_1"/>
<dbReference type="InterPro" id="IPR045339">
    <property type="entry name" value="DUF6534"/>
</dbReference>
<proteinExistence type="predicted"/>
<gene>
    <name evidence="4" type="ORF">GALMADRAFT_155508</name>
</gene>
<evidence type="ECO:0000313" key="5">
    <source>
        <dbReference type="Proteomes" id="UP000027222"/>
    </source>
</evidence>